<protein>
    <recommendedName>
        <fullName evidence="12">EXS domain-containing protein</fullName>
    </recommendedName>
</protein>
<feature type="compositionally biased region" description="Basic and acidic residues" evidence="6">
    <location>
        <begin position="77"/>
        <end position="89"/>
    </location>
</feature>
<dbReference type="GO" id="GO:0016036">
    <property type="term" value="P:cellular response to phosphate starvation"/>
    <property type="evidence" value="ECO:0007669"/>
    <property type="project" value="TreeGrafter"/>
</dbReference>
<evidence type="ECO:0000256" key="3">
    <source>
        <dbReference type="ARBA" id="ARBA00022692"/>
    </source>
</evidence>
<comment type="caution">
    <text evidence="10">The sequence shown here is derived from an EMBL/GenBank/DDBJ whole genome shotgun (WGS) entry which is preliminary data.</text>
</comment>
<evidence type="ECO:0000256" key="5">
    <source>
        <dbReference type="ARBA" id="ARBA00023136"/>
    </source>
</evidence>
<dbReference type="FunCoup" id="A0A409Y4G8">
    <property type="interactions" value="211"/>
</dbReference>
<dbReference type="OrthoDB" id="9970435at2759"/>
<reference evidence="10 11" key="1">
    <citation type="journal article" date="2018" name="Evol. Lett.">
        <title>Horizontal gene cluster transfer increased hallucinogenic mushroom diversity.</title>
        <authorList>
            <person name="Reynolds H.T."/>
            <person name="Vijayakumar V."/>
            <person name="Gluck-Thaler E."/>
            <person name="Korotkin H.B."/>
            <person name="Matheny P.B."/>
            <person name="Slot J.C."/>
        </authorList>
    </citation>
    <scope>NUCLEOTIDE SEQUENCE [LARGE SCALE GENOMIC DNA]</scope>
    <source>
        <strain evidence="10 11">SRW20</strain>
    </source>
</reference>
<dbReference type="PROSITE" id="PS51380">
    <property type="entry name" value="EXS"/>
    <property type="match status" value="1"/>
</dbReference>
<evidence type="ECO:0000256" key="4">
    <source>
        <dbReference type="ARBA" id="ARBA00022989"/>
    </source>
</evidence>
<evidence type="ECO:0008006" key="12">
    <source>
        <dbReference type="Google" id="ProtNLM"/>
    </source>
</evidence>
<dbReference type="Pfam" id="PF03124">
    <property type="entry name" value="EXS"/>
    <property type="match status" value="1"/>
</dbReference>
<dbReference type="Proteomes" id="UP000284706">
    <property type="component" value="Unassembled WGS sequence"/>
</dbReference>
<feature type="region of interest" description="Disordered" evidence="6">
    <location>
        <begin position="24"/>
        <end position="89"/>
    </location>
</feature>
<feature type="domain" description="SPX" evidence="9">
    <location>
        <begin position="1"/>
        <end position="308"/>
    </location>
</feature>
<keyword evidence="3 7" id="KW-0812">Transmembrane</keyword>
<feature type="transmembrane region" description="Helical" evidence="7">
    <location>
        <begin position="383"/>
        <end position="402"/>
    </location>
</feature>
<evidence type="ECO:0000256" key="6">
    <source>
        <dbReference type="SAM" id="MobiDB-lite"/>
    </source>
</evidence>
<dbReference type="InParanoid" id="A0A409Y4G8"/>
<feature type="transmembrane region" description="Helical" evidence="7">
    <location>
        <begin position="474"/>
        <end position="495"/>
    </location>
</feature>
<feature type="transmembrane region" description="Helical" evidence="7">
    <location>
        <begin position="445"/>
        <end position="462"/>
    </location>
</feature>
<feature type="compositionally biased region" description="Acidic residues" evidence="6">
    <location>
        <begin position="648"/>
        <end position="657"/>
    </location>
</feature>
<dbReference type="EMBL" id="NHYE01001181">
    <property type="protein sequence ID" value="PPQ97841.1"/>
    <property type="molecule type" value="Genomic_DNA"/>
</dbReference>
<feature type="transmembrane region" description="Helical" evidence="7">
    <location>
        <begin position="507"/>
        <end position="528"/>
    </location>
</feature>
<evidence type="ECO:0000259" key="8">
    <source>
        <dbReference type="PROSITE" id="PS51380"/>
    </source>
</evidence>
<dbReference type="PANTHER" id="PTHR10783:SF103">
    <property type="entry name" value="SOLUTE CARRIER FAMILY 53 MEMBER 1"/>
    <property type="match status" value="1"/>
</dbReference>
<keyword evidence="11" id="KW-1185">Reference proteome</keyword>
<evidence type="ECO:0000256" key="1">
    <source>
        <dbReference type="ARBA" id="ARBA00004141"/>
    </source>
</evidence>
<dbReference type="GO" id="GO:0005886">
    <property type="term" value="C:plasma membrane"/>
    <property type="evidence" value="ECO:0007669"/>
    <property type="project" value="TreeGrafter"/>
</dbReference>
<feature type="compositionally biased region" description="Basic and acidic residues" evidence="6">
    <location>
        <begin position="220"/>
        <end position="231"/>
    </location>
</feature>
<evidence type="ECO:0000313" key="11">
    <source>
        <dbReference type="Proteomes" id="UP000284706"/>
    </source>
</evidence>
<evidence type="ECO:0000259" key="9">
    <source>
        <dbReference type="PROSITE" id="PS51382"/>
    </source>
</evidence>
<evidence type="ECO:0000313" key="10">
    <source>
        <dbReference type="EMBL" id="PPQ97841.1"/>
    </source>
</evidence>
<gene>
    <name evidence="10" type="ORF">CVT26_012937</name>
</gene>
<dbReference type="CDD" id="cd14475">
    <property type="entry name" value="SPX_SYG1_like"/>
    <property type="match status" value="1"/>
</dbReference>
<dbReference type="InterPro" id="IPR004331">
    <property type="entry name" value="SPX_dom"/>
</dbReference>
<dbReference type="GO" id="GO:0006817">
    <property type="term" value="P:phosphate ion transport"/>
    <property type="evidence" value="ECO:0007669"/>
    <property type="project" value="TreeGrafter"/>
</dbReference>
<feature type="region of interest" description="Disordered" evidence="6">
    <location>
        <begin position="642"/>
        <end position="664"/>
    </location>
</feature>
<dbReference type="GO" id="GO:0000822">
    <property type="term" value="F:inositol hexakisphosphate binding"/>
    <property type="evidence" value="ECO:0007669"/>
    <property type="project" value="TreeGrafter"/>
</dbReference>
<dbReference type="PROSITE" id="PS51382">
    <property type="entry name" value="SPX"/>
    <property type="match status" value="1"/>
</dbReference>
<evidence type="ECO:0000256" key="2">
    <source>
        <dbReference type="ARBA" id="ARBA00009665"/>
    </source>
</evidence>
<dbReference type="Pfam" id="PF03105">
    <property type="entry name" value="SPX"/>
    <property type="match status" value="1"/>
</dbReference>
<dbReference type="InterPro" id="IPR004342">
    <property type="entry name" value="EXS_C"/>
</dbReference>
<dbReference type="STRING" id="231916.A0A409Y4G8"/>
<keyword evidence="4 7" id="KW-1133">Transmembrane helix</keyword>
<organism evidence="10 11">
    <name type="scientific">Gymnopilus dilepis</name>
    <dbReference type="NCBI Taxonomy" id="231916"/>
    <lineage>
        <taxon>Eukaryota</taxon>
        <taxon>Fungi</taxon>
        <taxon>Dikarya</taxon>
        <taxon>Basidiomycota</taxon>
        <taxon>Agaricomycotina</taxon>
        <taxon>Agaricomycetes</taxon>
        <taxon>Agaricomycetidae</taxon>
        <taxon>Agaricales</taxon>
        <taxon>Agaricineae</taxon>
        <taxon>Hymenogastraceae</taxon>
        <taxon>Gymnopilus</taxon>
    </lineage>
</organism>
<dbReference type="GO" id="GO:0005794">
    <property type="term" value="C:Golgi apparatus"/>
    <property type="evidence" value="ECO:0007669"/>
    <property type="project" value="TreeGrafter"/>
</dbReference>
<name>A0A409Y4G8_9AGAR</name>
<feature type="transmembrane region" description="Helical" evidence="7">
    <location>
        <begin position="414"/>
        <end position="433"/>
    </location>
</feature>
<keyword evidence="5 7" id="KW-0472">Membrane</keyword>
<dbReference type="AlphaFoldDB" id="A0A409Y4G8"/>
<comment type="subcellular location">
    <subcellularLocation>
        <location evidence="1">Membrane</location>
        <topology evidence="1">Multi-pass membrane protein</topology>
    </subcellularLocation>
</comment>
<sequence length="664" mass="75938">MLILRDRDYRGLKKRITVIRKAQPNQKFHILPSDDSPDEDASPLSSDLDEAMKKANAVPASPGKGQDVQAIATQSRTSEHSRTSLERDSISVKKASIDHPATTQNLKNADKGIAGHSTYSAPPPLHEVLAHLTPQEKAFFTLLDSQLDKVESFYMAREKEMLARGRILQQQLEELRDHRKLFQESTLRKSPSDAIPDGDGEIRSTSSALPEKPTAKAVGKRKDLEDDHTLDNLDELNTENEDRPRLPLSADPDSYYYAKRKLKKAVIEHYHGLELLHNYRVLNIDGFRKALKKFEKITGLKQINAETCTRSVHGREVVCISLFAIDFNTDQVEKSAFASNEAVRKMMSEMEVMYAAAFARGDPKRAKARLRAGNTRKSHHFSAFRSGLYVGLAIPALAYGLYNDFWMGDQFCSLVFTLSNLYFFVCVYVDGFSPNWSKCGAPSPAWPIGFSLAALPLLIRVVQSLKRYADSKLITHLINGGKYGSGIITYLFYFMWRHHQNERGTIFALWCLASTCYALYAAAWDLLMDWSLLKTRARYPLLRPDLIYSDQIPLYYFAIVRYIGSHIARSIFTHIQISDILIRFIWVIYIPRSGPNLMVRTFIGGFLEMLRRWQWNFYRLENEHLGNMDQYRVTREVPLPYALNDRNGDDDDGDDEDRQLKARR</sequence>
<dbReference type="PANTHER" id="PTHR10783">
    <property type="entry name" value="XENOTROPIC AND POLYTROPIC RETROVIRUS RECEPTOR 1-RELATED"/>
    <property type="match status" value="1"/>
</dbReference>
<feature type="domain" description="EXS" evidence="8">
    <location>
        <begin position="440"/>
        <end position="651"/>
    </location>
</feature>
<comment type="similarity">
    <text evidence="2">Belongs to the SYG1 (TC 2.A.94) family.</text>
</comment>
<accession>A0A409Y4G8</accession>
<feature type="region of interest" description="Disordered" evidence="6">
    <location>
        <begin position="183"/>
        <end position="250"/>
    </location>
</feature>
<proteinExistence type="inferred from homology"/>
<evidence type="ECO:0000256" key="7">
    <source>
        <dbReference type="SAM" id="Phobius"/>
    </source>
</evidence>